<dbReference type="SUPFAM" id="SSF53474">
    <property type="entry name" value="alpha/beta-Hydrolases"/>
    <property type="match status" value="1"/>
</dbReference>
<dbReference type="InterPro" id="IPR000073">
    <property type="entry name" value="AB_hydrolase_1"/>
</dbReference>
<accession>A0AAN9VUN9</accession>
<dbReference type="Pfam" id="PF00561">
    <property type="entry name" value="Abhydrolase_1"/>
    <property type="match status" value="1"/>
</dbReference>
<organism evidence="4 5">
    <name type="scientific">Gryllus longicercus</name>
    <dbReference type="NCBI Taxonomy" id="2509291"/>
    <lineage>
        <taxon>Eukaryota</taxon>
        <taxon>Metazoa</taxon>
        <taxon>Ecdysozoa</taxon>
        <taxon>Arthropoda</taxon>
        <taxon>Hexapoda</taxon>
        <taxon>Insecta</taxon>
        <taxon>Pterygota</taxon>
        <taxon>Neoptera</taxon>
        <taxon>Polyneoptera</taxon>
        <taxon>Orthoptera</taxon>
        <taxon>Ensifera</taxon>
        <taxon>Gryllidea</taxon>
        <taxon>Grylloidea</taxon>
        <taxon>Gryllidae</taxon>
        <taxon>Gryllinae</taxon>
        <taxon>Gryllus</taxon>
    </lineage>
</organism>
<evidence type="ECO:0000313" key="4">
    <source>
        <dbReference type="EMBL" id="KAK7870156.1"/>
    </source>
</evidence>
<dbReference type="PRINTS" id="PR00412">
    <property type="entry name" value="EPOXHYDRLASE"/>
</dbReference>
<name>A0AAN9VUN9_9ORTH</name>
<dbReference type="PANTHER" id="PTHR43329">
    <property type="entry name" value="EPOXIDE HYDROLASE"/>
    <property type="match status" value="1"/>
</dbReference>
<protein>
    <recommendedName>
        <fullName evidence="3">AB hydrolase-1 domain-containing protein</fullName>
    </recommendedName>
</protein>
<dbReference type="Proteomes" id="UP001378592">
    <property type="component" value="Unassembled WGS sequence"/>
</dbReference>
<dbReference type="GO" id="GO:0004301">
    <property type="term" value="F:epoxide hydrolase activity"/>
    <property type="evidence" value="ECO:0007669"/>
    <property type="project" value="UniProtKB-ARBA"/>
</dbReference>
<dbReference type="InterPro" id="IPR029058">
    <property type="entry name" value="AB_hydrolase_fold"/>
</dbReference>
<keyword evidence="5" id="KW-1185">Reference proteome</keyword>
<comment type="caution">
    <text evidence="4">The sequence shown here is derived from an EMBL/GenBank/DDBJ whole genome shotgun (WGS) entry which is preliminary data.</text>
</comment>
<feature type="domain" description="AB hydrolase-1" evidence="3">
    <location>
        <begin position="88"/>
        <end position="324"/>
    </location>
</feature>
<keyword evidence="1" id="KW-0378">Hydrolase</keyword>
<reference evidence="4 5" key="1">
    <citation type="submission" date="2024-03" db="EMBL/GenBank/DDBJ databases">
        <title>The genome assembly and annotation of the cricket Gryllus longicercus Weissman &amp; Gray.</title>
        <authorList>
            <person name="Szrajer S."/>
            <person name="Gray D."/>
            <person name="Ylla G."/>
        </authorList>
    </citation>
    <scope>NUCLEOTIDE SEQUENCE [LARGE SCALE GENOMIC DNA]</scope>
    <source>
        <strain evidence="4">DAG 2021-001</strain>
        <tissue evidence="4">Whole body minus gut</tissue>
    </source>
</reference>
<dbReference type="PRINTS" id="PR00111">
    <property type="entry name" value="ABHYDROLASE"/>
</dbReference>
<evidence type="ECO:0000256" key="2">
    <source>
        <dbReference type="ARBA" id="ARBA00038334"/>
    </source>
</evidence>
<dbReference type="EMBL" id="JAZDUA010000063">
    <property type="protein sequence ID" value="KAK7870156.1"/>
    <property type="molecule type" value="Genomic_DNA"/>
</dbReference>
<dbReference type="InterPro" id="IPR000639">
    <property type="entry name" value="Epox_hydrolase-like"/>
</dbReference>
<comment type="similarity">
    <text evidence="2">Belongs to the AB hydrolase superfamily. Epoxide hydrolase family.</text>
</comment>
<dbReference type="Gene3D" id="3.40.50.1820">
    <property type="entry name" value="alpha/beta hydrolase"/>
    <property type="match status" value="1"/>
</dbReference>
<proteinExistence type="inferred from homology"/>
<dbReference type="AlphaFoldDB" id="A0AAN9VUN9"/>
<evidence type="ECO:0000256" key="1">
    <source>
        <dbReference type="ARBA" id="ARBA00022801"/>
    </source>
</evidence>
<evidence type="ECO:0000259" key="3">
    <source>
        <dbReference type="Pfam" id="PF00561"/>
    </source>
</evidence>
<evidence type="ECO:0000313" key="5">
    <source>
        <dbReference type="Proteomes" id="UP001378592"/>
    </source>
</evidence>
<gene>
    <name evidence="4" type="ORF">R5R35_012718</name>
</gene>
<sequence length="398" mass="45415">MSSDCYDACVVTISSWDAFKMHFFSFFLGTWVMVKKLLSSLWKASDQSLKKSRNTPPTCYVDTAGFHSYIKLKRVKLHYVECGAQGKPLLLLLHGFPDCWFGWRYQMPVLSDHFRVIALDLKGFGDSDKPSWRRSYRIEVLLQELSAVIHALGYSTCVLVGHDLGALLGWYFVHQFPELVEKFVSISCPHPNIYWNELPKTNIFNERWINFCQMPYLAEIEVLKDDLKILNKCYQHLEKKKDVSLIDAYKYVFARPEDWCGPINYYRNLPFTRINDCSGPTEVPCLLITGNKDTFAQLESVVKSTEYSLKYTVKIVDGAGHYPHQEMPETINAHLLSFLTVPKPTPKIEKPLPRAGLVNRMIGAVSSTVRYGNHVFGAVQKTTNGVIHSLPVKTVSGN</sequence>